<dbReference type="Proteomes" id="UP000193834">
    <property type="component" value="Unassembled WGS sequence"/>
</dbReference>
<evidence type="ECO:0000313" key="2">
    <source>
        <dbReference type="EMBL" id="SMG49878.1"/>
    </source>
</evidence>
<organism evidence="2 3">
    <name type="scientific">Paenibacillus aquistagni</name>
    <dbReference type="NCBI Taxonomy" id="1852522"/>
    <lineage>
        <taxon>Bacteria</taxon>
        <taxon>Bacillati</taxon>
        <taxon>Bacillota</taxon>
        <taxon>Bacilli</taxon>
        <taxon>Bacillales</taxon>
        <taxon>Paenibacillaceae</taxon>
        <taxon>Paenibacillus</taxon>
    </lineage>
</organism>
<gene>
    <name evidence="2" type="ORF">SAMN06295960_3083</name>
</gene>
<keyword evidence="1" id="KW-0812">Transmembrane</keyword>
<feature type="transmembrane region" description="Helical" evidence="1">
    <location>
        <begin position="7"/>
        <end position="29"/>
    </location>
</feature>
<protein>
    <submittedName>
        <fullName evidence="2">Uncharacterized protein</fullName>
    </submittedName>
</protein>
<keyword evidence="1" id="KW-1133">Transmembrane helix</keyword>
<evidence type="ECO:0000256" key="1">
    <source>
        <dbReference type="SAM" id="Phobius"/>
    </source>
</evidence>
<feature type="transmembrane region" description="Helical" evidence="1">
    <location>
        <begin position="49"/>
        <end position="70"/>
    </location>
</feature>
<dbReference type="AlphaFoldDB" id="A0A1X7L7P5"/>
<dbReference type="EMBL" id="FXAZ01000004">
    <property type="protein sequence ID" value="SMG49878.1"/>
    <property type="molecule type" value="Genomic_DNA"/>
</dbReference>
<reference evidence="2 3" key="1">
    <citation type="submission" date="2017-04" db="EMBL/GenBank/DDBJ databases">
        <authorList>
            <person name="Afonso C.L."/>
            <person name="Miller P.J."/>
            <person name="Scott M.A."/>
            <person name="Spackman E."/>
            <person name="Goraichik I."/>
            <person name="Dimitrov K.M."/>
            <person name="Suarez D.L."/>
            <person name="Swayne D.E."/>
        </authorList>
    </citation>
    <scope>NUCLEOTIDE SEQUENCE [LARGE SCALE GENOMIC DNA]</scope>
    <source>
        <strain evidence="2 3">11</strain>
    </source>
</reference>
<sequence>MILKKGLFILSILIGIFLSYQGYSILTFSARGEAIYKLGLLIPAQSSSLYLYGSIFLILGLLLILIPLVLRTFANFKNPNNS</sequence>
<accession>A0A1X7L7P5</accession>
<proteinExistence type="predicted"/>
<evidence type="ECO:0000313" key="3">
    <source>
        <dbReference type="Proteomes" id="UP000193834"/>
    </source>
</evidence>
<keyword evidence="1" id="KW-0472">Membrane</keyword>
<keyword evidence="3" id="KW-1185">Reference proteome</keyword>
<name>A0A1X7L7P5_9BACL</name>